<dbReference type="Gramene" id="OQU87766">
    <property type="protein sequence ID" value="OQU87766"/>
    <property type="gene ID" value="SORBI_3003G339032"/>
</dbReference>
<keyword evidence="4" id="KW-1185">Reference proteome</keyword>
<sequence length="227" mass="24913">MGSSRPLLERGVPCTATTTSHDHDTRVQNGRSLSRQMHPCTARPPPRWNWKRGSDGSCTAAESPSPWRPPVTVRLQWNTLTGKEEDVRPTRPRLRPCPTRASGAAAPPSPSKRAISRAICPGQARPYAKPSTRRGDPDANLSTPNRPSIQFVAPCVLLIIAIIGAISASSNTCGVLLPAQTLAFLFFFPFCHVLVTLDCLQTPCRTKHCFGQLEYLFSSHRPIYQCS</sequence>
<dbReference type="EMBL" id="CM000762">
    <property type="protein sequence ID" value="OQU87766.1"/>
    <property type="molecule type" value="Genomic_DNA"/>
</dbReference>
<protein>
    <submittedName>
        <fullName evidence="3">Uncharacterized protein</fullName>
    </submittedName>
</protein>
<feature type="region of interest" description="Disordered" evidence="1">
    <location>
        <begin position="82"/>
        <end position="114"/>
    </location>
</feature>
<feature type="transmembrane region" description="Helical" evidence="2">
    <location>
        <begin position="151"/>
        <end position="169"/>
    </location>
</feature>
<organism evidence="3 4">
    <name type="scientific">Sorghum bicolor</name>
    <name type="common">Sorghum</name>
    <name type="synonym">Sorghum vulgare</name>
    <dbReference type="NCBI Taxonomy" id="4558"/>
    <lineage>
        <taxon>Eukaryota</taxon>
        <taxon>Viridiplantae</taxon>
        <taxon>Streptophyta</taxon>
        <taxon>Embryophyta</taxon>
        <taxon>Tracheophyta</taxon>
        <taxon>Spermatophyta</taxon>
        <taxon>Magnoliopsida</taxon>
        <taxon>Liliopsida</taxon>
        <taxon>Poales</taxon>
        <taxon>Poaceae</taxon>
        <taxon>PACMAD clade</taxon>
        <taxon>Panicoideae</taxon>
        <taxon>Andropogonodae</taxon>
        <taxon>Andropogoneae</taxon>
        <taxon>Sorghinae</taxon>
        <taxon>Sorghum</taxon>
    </lineage>
</organism>
<keyword evidence="2" id="KW-1133">Transmembrane helix</keyword>
<keyword evidence="2" id="KW-0472">Membrane</keyword>
<feature type="transmembrane region" description="Helical" evidence="2">
    <location>
        <begin position="175"/>
        <end position="197"/>
    </location>
</feature>
<dbReference type="Proteomes" id="UP000000768">
    <property type="component" value="Chromosome 3"/>
</dbReference>
<evidence type="ECO:0000313" key="3">
    <source>
        <dbReference type="EMBL" id="OQU87766.1"/>
    </source>
</evidence>
<reference evidence="4" key="2">
    <citation type="journal article" date="2018" name="Plant J.">
        <title>The Sorghum bicolor reference genome: improved assembly, gene annotations, a transcriptome atlas, and signatures of genome organization.</title>
        <authorList>
            <person name="McCormick R.F."/>
            <person name="Truong S.K."/>
            <person name="Sreedasyam A."/>
            <person name="Jenkins J."/>
            <person name="Shu S."/>
            <person name="Sims D."/>
            <person name="Kennedy M."/>
            <person name="Amirebrahimi M."/>
            <person name="Weers B.D."/>
            <person name="McKinley B."/>
            <person name="Mattison A."/>
            <person name="Morishige D.T."/>
            <person name="Grimwood J."/>
            <person name="Schmutz J."/>
            <person name="Mullet J.E."/>
        </authorList>
    </citation>
    <scope>NUCLEOTIDE SEQUENCE [LARGE SCALE GENOMIC DNA]</scope>
    <source>
        <strain evidence="4">cv. BTx623</strain>
    </source>
</reference>
<evidence type="ECO:0000256" key="2">
    <source>
        <dbReference type="SAM" id="Phobius"/>
    </source>
</evidence>
<name>A0A1W0W054_SORBI</name>
<evidence type="ECO:0000256" key="1">
    <source>
        <dbReference type="SAM" id="MobiDB-lite"/>
    </source>
</evidence>
<evidence type="ECO:0000313" key="4">
    <source>
        <dbReference type="Proteomes" id="UP000000768"/>
    </source>
</evidence>
<feature type="region of interest" description="Disordered" evidence="1">
    <location>
        <begin position="1"/>
        <end position="70"/>
    </location>
</feature>
<gene>
    <name evidence="3" type="ORF">SORBI_3003G339032</name>
</gene>
<proteinExistence type="predicted"/>
<keyword evidence="2" id="KW-0812">Transmembrane</keyword>
<dbReference type="AlphaFoldDB" id="A0A1W0W054"/>
<accession>A0A1W0W054</accession>
<reference evidence="3 4" key="1">
    <citation type="journal article" date="2009" name="Nature">
        <title>The Sorghum bicolor genome and the diversification of grasses.</title>
        <authorList>
            <person name="Paterson A.H."/>
            <person name="Bowers J.E."/>
            <person name="Bruggmann R."/>
            <person name="Dubchak I."/>
            <person name="Grimwood J."/>
            <person name="Gundlach H."/>
            <person name="Haberer G."/>
            <person name="Hellsten U."/>
            <person name="Mitros T."/>
            <person name="Poliakov A."/>
            <person name="Schmutz J."/>
            <person name="Spannagl M."/>
            <person name="Tang H."/>
            <person name="Wang X."/>
            <person name="Wicker T."/>
            <person name="Bharti A.K."/>
            <person name="Chapman J."/>
            <person name="Feltus F.A."/>
            <person name="Gowik U."/>
            <person name="Grigoriev I.V."/>
            <person name="Lyons E."/>
            <person name="Maher C.A."/>
            <person name="Martis M."/>
            <person name="Narechania A."/>
            <person name="Otillar R.P."/>
            <person name="Penning B.W."/>
            <person name="Salamov A.A."/>
            <person name="Wang Y."/>
            <person name="Zhang L."/>
            <person name="Carpita N.C."/>
            <person name="Freeling M."/>
            <person name="Gingle A.R."/>
            <person name="Hash C.T."/>
            <person name="Keller B."/>
            <person name="Klein P."/>
            <person name="Kresovich S."/>
            <person name="McCann M.C."/>
            <person name="Ming R."/>
            <person name="Peterson D.G."/>
            <person name="Mehboob-ur-Rahman"/>
            <person name="Ware D."/>
            <person name="Westhoff P."/>
            <person name="Mayer K.F."/>
            <person name="Messing J."/>
            <person name="Rokhsar D.S."/>
        </authorList>
    </citation>
    <scope>NUCLEOTIDE SEQUENCE [LARGE SCALE GENOMIC DNA]</scope>
    <source>
        <strain evidence="4">cv. BTx623</strain>
    </source>
</reference>
<dbReference type="InParanoid" id="A0A1W0W054"/>
<feature type="compositionally biased region" description="Low complexity" evidence="1">
    <location>
        <begin position="96"/>
        <end position="114"/>
    </location>
</feature>